<proteinExistence type="inferred from homology"/>
<gene>
    <name evidence="5" type="ORF">NSU_1484</name>
</gene>
<evidence type="ECO:0000256" key="2">
    <source>
        <dbReference type="ARBA" id="ARBA00023002"/>
    </source>
</evidence>
<comment type="similarity">
    <text evidence="1 3">Belongs to the short-chain dehydrogenases/reductases (SDR) family.</text>
</comment>
<keyword evidence="2" id="KW-0560">Oxidoreductase</keyword>
<dbReference type="InterPro" id="IPR036291">
    <property type="entry name" value="NAD(P)-bd_dom_sf"/>
</dbReference>
<dbReference type="InterPro" id="IPR002347">
    <property type="entry name" value="SDR_fam"/>
</dbReference>
<evidence type="ECO:0000313" key="6">
    <source>
        <dbReference type="Proteomes" id="UP000004030"/>
    </source>
</evidence>
<dbReference type="AlphaFoldDB" id="G6EAT6"/>
<evidence type="ECO:0000256" key="4">
    <source>
        <dbReference type="SAM" id="MobiDB-lite"/>
    </source>
</evidence>
<dbReference type="SUPFAM" id="SSF51735">
    <property type="entry name" value="NAD(P)-binding Rossmann-fold domains"/>
    <property type="match status" value="1"/>
</dbReference>
<dbReference type="GO" id="GO:0016491">
    <property type="term" value="F:oxidoreductase activity"/>
    <property type="evidence" value="ECO:0007669"/>
    <property type="project" value="UniProtKB-KW"/>
</dbReference>
<dbReference type="Pfam" id="PF00106">
    <property type="entry name" value="adh_short"/>
    <property type="match status" value="1"/>
</dbReference>
<dbReference type="PRINTS" id="PR00081">
    <property type="entry name" value="GDHRDH"/>
</dbReference>
<dbReference type="PRINTS" id="PR00080">
    <property type="entry name" value="SDRFAMILY"/>
</dbReference>
<organism evidence="5 6">
    <name type="scientific">Novosphingobium pentaromativorans US6-1</name>
    <dbReference type="NCBI Taxonomy" id="1088721"/>
    <lineage>
        <taxon>Bacteria</taxon>
        <taxon>Pseudomonadati</taxon>
        <taxon>Pseudomonadota</taxon>
        <taxon>Alphaproteobacteria</taxon>
        <taxon>Sphingomonadales</taxon>
        <taxon>Sphingomonadaceae</taxon>
        <taxon>Novosphingobium</taxon>
    </lineage>
</organism>
<dbReference type="PATRIC" id="fig|1088721.3.peg.1464"/>
<dbReference type="Gene3D" id="3.40.50.720">
    <property type="entry name" value="NAD(P)-binding Rossmann-like Domain"/>
    <property type="match status" value="1"/>
</dbReference>
<keyword evidence="6" id="KW-1185">Reference proteome</keyword>
<evidence type="ECO:0000256" key="3">
    <source>
        <dbReference type="RuleBase" id="RU000363"/>
    </source>
</evidence>
<dbReference type="eggNOG" id="COG4221">
    <property type="taxonomic scope" value="Bacteria"/>
</dbReference>
<dbReference type="OrthoDB" id="7191281at2"/>
<name>G6EAT6_9SPHN</name>
<comment type="caution">
    <text evidence="5">The sequence shown here is derived from an EMBL/GenBank/DDBJ whole genome shotgun (WGS) entry which is preliminary data.</text>
</comment>
<dbReference type="PANTHER" id="PTHR44196">
    <property type="entry name" value="DEHYDROGENASE/REDUCTASE SDR FAMILY MEMBER 7B"/>
    <property type="match status" value="1"/>
</dbReference>
<dbReference type="EMBL" id="AGFM01000017">
    <property type="protein sequence ID" value="EHJ61723.1"/>
    <property type="molecule type" value="Genomic_DNA"/>
</dbReference>
<dbReference type="CDD" id="cd05233">
    <property type="entry name" value="SDR_c"/>
    <property type="match status" value="1"/>
</dbReference>
<dbReference type="Proteomes" id="UP000004030">
    <property type="component" value="Unassembled WGS sequence"/>
</dbReference>
<feature type="region of interest" description="Disordered" evidence="4">
    <location>
        <begin position="202"/>
        <end position="221"/>
    </location>
</feature>
<dbReference type="PANTHER" id="PTHR44196:SF1">
    <property type="entry name" value="DEHYDROGENASE_REDUCTASE SDR FAMILY MEMBER 7B"/>
    <property type="match status" value="1"/>
</dbReference>
<dbReference type="RefSeq" id="WP_007012399.1">
    <property type="nucleotide sequence ID" value="NZ_AGFM01000017.1"/>
</dbReference>
<dbReference type="GO" id="GO:0016020">
    <property type="term" value="C:membrane"/>
    <property type="evidence" value="ECO:0007669"/>
    <property type="project" value="TreeGrafter"/>
</dbReference>
<accession>G6EAT6</accession>
<protein>
    <recommendedName>
        <fullName evidence="7">Short-chain dehydrogenase/reductase SDR</fullName>
    </recommendedName>
</protein>
<sequence length="283" mass="29588">MDHFAGKTALVTGAASGIGLGLAQALGEEGMTVAMVDYDAEALAKAAMNLTERGLVVSPFVHDVSDQSGWVELAQKVRDTLGPVQVLCNNAGVGAANMPVSTLDVSVWNRFVNINLNGVFYGTHAFLPQMTEAGGGHIVNTASMAGILPGTPGRSMYGATKHAVVALSEVLLAELAENNIGVSVLLPGSVRTALWRSSRAAQGLEDVDTPPDEYKSGSANPDGLDPYHVGLHVVRSIKEGAFYIITAPELRPHVSARFARIEAAFDRAEASAAQLRGGGREEA</sequence>
<dbReference type="FunFam" id="3.40.50.720:FF:000084">
    <property type="entry name" value="Short-chain dehydrogenase reductase"/>
    <property type="match status" value="1"/>
</dbReference>
<reference evidence="5 6" key="1">
    <citation type="journal article" date="2012" name="J. Bacteriol.">
        <title>Genome sequence of benzo(a)pyrene-degrading bacterium Novosphingobium pentaromativorans US6-1.</title>
        <authorList>
            <person name="Luo Y.R."/>
            <person name="Kang S.G."/>
            <person name="Kim S.J."/>
            <person name="Kim M.R."/>
            <person name="Li N."/>
            <person name="Lee J.H."/>
            <person name="Kwon K.K."/>
        </authorList>
    </citation>
    <scope>NUCLEOTIDE SEQUENCE [LARGE SCALE GENOMIC DNA]</scope>
    <source>
        <strain evidence="5 6">US6-1</strain>
    </source>
</reference>
<evidence type="ECO:0000313" key="5">
    <source>
        <dbReference type="EMBL" id="EHJ61723.1"/>
    </source>
</evidence>
<evidence type="ECO:0008006" key="7">
    <source>
        <dbReference type="Google" id="ProtNLM"/>
    </source>
</evidence>
<evidence type="ECO:0000256" key="1">
    <source>
        <dbReference type="ARBA" id="ARBA00006484"/>
    </source>
</evidence>